<reference evidence="2" key="1">
    <citation type="submission" date="2016-10" db="EMBL/GenBank/DDBJ databases">
        <authorList>
            <person name="Geijer C."/>
            <person name="Jareborg N."/>
            <person name="Dainat J."/>
        </authorList>
    </citation>
    <scope>NUCLEOTIDE SEQUENCE [LARGE SCALE GENOMIC DNA]</scope>
    <source>
        <strain evidence="2">PYCC 4715</strain>
    </source>
</reference>
<proteinExistence type="predicted"/>
<evidence type="ECO:0000313" key="1">
    <source>
        <dbReference type="EMBL" id="SGZ55289.1"/>
    </source>
</evidence>
<gene>
    <name evidence="1" type="ORF">SAMEA4029009_CIC11G00000003775</name>
</gene>
<dbReference type="AlphaFoldDB" id="A0A1L0BVC2"/>
<accession>A0A1L0BVC2</accession>
<evidence type="ECO:0000313" key="2">
    <source>
        <dbReference type="Proteomes" id="UP000182259"/>
    </source>
</evidence>
<dbReference type="Proteomes" id="UP000182259">
    <property type="component" value="Chromosome IV"/>
</dbReference>
<dbReference type="EMBL" id="LT635767">
    <property type="protein sequence ID" value="SGZ55289.1"/>
    <property type="molecule type" value="Genomic_DNA"/>
</dbReference>
<organism evidence="1 2">
    <name type="scientific">Sungouiella intermedia</name>
    <dbReference type="NCBI Taxonomy" id="45354"/>
    <lineage>
        <taxon>Eukaryota</taxon>
        <taxon>Fungi</taxon>
        <taxon>Dikarya</taxon>
        <taxon>Ascomycota</taxon>
        <taxon>Saccharomycotina</taxon>
        <taxon>Pichiomycetes</taxon>
        <taxon>Metschnikowiaceae</taxon>
        <taxon>Sungouiella</taxon>
    </lineage>
</organism>
<protein>
    <submittedName>
        <fullName evidence="1">CIC11C00000003775</fullName>
    </submittedName>
</protein>
<name>A0A1L0BVC2_9ASCO</name>
<sequence length="97" mass="11410">MAEYACFFFGGLGAVVGVYLCYEAVIFEEQSELATRAIQMLENRNLTFENPWEYFLEPTTPPPAYSKFSLDYTIPFFVEEYGHFDRWDRQARTTEHV</sequence>